<sequence>MLHIYPKEDFQREFNILKSLIPKGVYEILKRLDARVAGGTLTSLFSNREVNDLDLYFPSWENLEVFLAYMTDRGLLVGDSDLTPTSNNWGNSKRSFVYFLELDKPGSHKDYVNALVCERKERPPTELSASQLSKLYSLLESRNGNVFKAIQKASEDNNPDTIYNLGMTDKSVMFTNQSSPVMQVIAFDVFADAEAIFNKFDFTINMGCFSFASEKWEFDSRFLKHLAQKVLVINPGTDYPIISMLRSDKYRARGYTISRRETMKLGIAASGLKIESWEDAKAHLSGMYGTNVEDLFNETRPFSFDLLFDKLDSAGDYLIASIATESEKGQFSRYRGLKPENIFTMYQRLRINTGRPHFSKLWGVCPAENFYLMQANNPQQAVGLLETKPADKLLKYMNVYIDEKEAYDVYKSWGEKGKTGRWGDRLSKPGAVLLEVTVLDPTKIAYDDAQIDILDDEETLLKIERLIESNGDIS</sequence>
<gene>
    <name evidence="1" type="ORF">GAP31_193</name>
</gene>
<dbReference type="Proteomes" id="UP000000458">
    <property type="component" value="Segment"/>
</dbReference>
<name>K4FAX9_9CAUD</name>
<dbReference type="OrthoDB" id="8385at10239"/>
<dbReference type="Pfam" id="PF26128">
    <property type="entry name" value="Gad2"/>
    <property type="match status" value="1"/>
</dbReference>
<reference evidence="1 2" key="1">
    <citation type="journal article" date="2012" name="J. Virol.">
        <title>Genome Sequence of Cronobacter sakazakii Myovirus vB_CsaM_GAP31.</title>
        <authorList>
            <person name="Abbasifar R."/>
            <person name="Kropinski A.M."/>
            <person name="Sabour P.M."/>
            <person name="Ackermann H.W."/>
            <person name="Alanis Villa A."/>
            <person name="Abbasifar A."/>
            <person name="Griffiths M.W."/>
        </authorList>
    </citation>
    <scope>NUCLEOTIDE SEQUENCE [LARGE SCALE GENOMIC DNA]</scope>
</reference>
<keyword evidence="2" id="KW-1185">Reference proteome</keyword>
<protein>
    <submittedName>
        <fullName evidence="1">Uncharacterized protein</fullName>
    </submittedName>
</protein>
<dbReference type="KEGG" id="vg:13993612"/>
<dbReference type="EMBL" id="JN882284">
    <property type="protein sequence ID" value="AFC21374.1"/>
    <property type="molecule type" value="Genomic_DNA"/>
</dbReference>
<accession>K4FAX9</accession>
<evidence type="ECO:0000313" key="1">
    <source>
        <dbReference type="EMBL" id="AFC21374.1"/>
    </source>
</evidence>
<proteinExistence type="predicted"/>
<dbReference type="RefSeq" id="YP_006987029.1">
    <property type="nucleotide sequence ID" value="NC_019400.1"/>
</dbReference>
<organism evidence="1 2">
    <name type="scientific">Cronobacter phage vB_CsaM_GAP31</name>
    <dbReference type="NCBI Taxonomy" id="1141135"/>
    <lineage>
        <taxon>Viruses</taxon>
        <taxon>Duplodnaviria</taxon>
        <taxon>Heunggongvirae</taxon>
        <taxon>Uroviricota</taxon>
        <taxon>Caudoviricetes</taxon>
        <taxon>Vequintavirinae</taxon>
        <taxon>Seunavirus</taxon>
        <taxon>Seunavirus GAP31</taxon>
    </lineage>
</organism>
<dbReference type="GeneID" id="13993612"/>
<evidence type="ECO:0000313" key="2">
    <source>
        <dbReference type="Proteomes" id="UP000000458"/>
    </source>
</evidence>